<dbReference type="CDD" id="cd00146">
    <property type="entry name" value="PKD"/>
    <property type="match status" value="1"/>
</dbReference>
<dbReference type="SUPFAM" id="SSF49299">
    <property type="entry name" value="PKD domain"/>
    <property type="match status" value="1"/>
</dbReference>
<reference evidence="9" key="1">
    <citation type="submission" date="2018-08" db="EMBL/GenBank/DDBJ databases">
        <authorList>
            <person name="Zhang J."/>
            <person name="Du Z.-J."/>
        </authorList>
    </citation>
    <scope>NUCLEOTIDE SEQUENCE [LARGE SCALE GENOMIC DNA]</scope>
    <source>
        <strain evidence="9">KCTC 52655</strain>
    </source>
</reference>
<dbReference type="GO" id="GO:0012505">
    <property type="term" value="C:endomembrane system"/>
    <property type="evidence" value="ECO:0007669"/>
    <property type="project" value="UniProtKB-ARBA"/>
</dbReference>
<evidence type="ECO:0000313" key="9">
    <source>
        <dbReference type="Proteomes" id="UP000256561"/>
    </source>
</evidence>
<dbReference type="AlphaFoldDB" id="A0A3D8MCA1"/>
<evidence type="ECO:0000256" key="1">
    <source>
        <dbReference type="ARBA" id="ARBA00022670"/>
    </source>
</evidence>
<name>A0A3D8MCA1_9ALTE</name>
<dbReference type="PANTHER" id="PTHR42884">
    <property type="entry name" value="PROPROTEIN CONVERTASE SUBTILISIN/KEXIN-RELATED"/>
    <property type="match status" value="1"/>
</dbReference>
<accession>A0A3D8MCA1</accession>
<feature type="chain" id="PRO_5017814580" evidence="5">
    <location>
        <begin position="26"/>
        <end position="779"/>
    </location>
</feature>
<dbReference type="InterPro" id="IPR002884">
    <property type="entry name" value="P_dom"/>
</dbReference>
<evidence type="ECO:0000256" key="4">
    <source>
        <dbReference type="PROSITE-ProRule" id="PRU01240"/>
    </source>
</evidence>
<dbReference type="InterPro" id="IPR036852">
    <property type="entry name" value="Peptidase_S8/S53_dom_sf"/>
</dbReference>
<gene>
    <name evidence="8" type="ORF">DXV75_03495</name>
</gene>
<keyword evidence="1" id="KW-0645">Protease</keyword>
<dbReference type="InterPro" id="IPR035986">
    <property type="entry name" value="PKD_dom_sf"/>
</dbReference>
<organism evidence="8 9">
    <name type="scientific">Alteromonas aestuariivivens</name>
    <dbReference type="NCBI Taxonomy" id="1938339"/>
    <lineage>
        <taxon>Bacteria</taxon>
        <taxon>Pseudomonadati</taxon>
        <taxon>Pseudomonadota</taxon>
        <taxon>Gammaproteobacteria</taxon>
        <taxon>Alteromonadales</taxon>
        <taxon>Alteromonadaceae</taxon>
        <taxon>Alteromonas/Salinimonas group</taxon>
        <taxon>Alteromonas</taxon>
    </lineage>
</organism>
<dbReference type="EMBL" id="QRHA01000002">
    <property type="protein sequence ID" value="RDV28042.1"/>
    <property type="molecule type" value="Genomic_DNA"/>
</dbReference>
<dbReference type="Pfam" id="PF01483">
    <property type="entry name" value="P_proprotein"/>
    <property type="match status" value="1"/>
</dbReference>
<dbReference type="Pfam" id="PF18911">
    <property type="entry name" value="PKD_4"/>
    <property type="match status" value="1"/>
</dbReference>
<dbReference type="InterPro" id="IPR034204">
    <property type="entry name" value="PfSUB1-like_cat_dom"/>
</dbReference>
<dbReference type="Gene3D" id="2.60.40.10">
    <property type="entry name" value="Immunoglobulins"/>
    <property type="match status" value="1"/>
</dbReference>
<dbReference type="SUPFAM" id="SSF49785">
    <property type="entry name" value="Galactose-binding domain-like"/>
    <property type="match status" value="1"/>
</dbReference>
<feature type="signal peptide" evidence="5">
    <location>
        <begin position="1"/>
        <end position="25"/>
    </location>
</feature>
<dbReference type="Pfam" id="PF00082">
    <property type="entry name" value="Peptidase_S8"/>
    <property type="match status" value="1"/>
</dbReference>
<dbReference type="CDD" id="cd07473">
    <property type="entry name" value="Peptidases_S8_Subtilisin_like"/>
    <property type="match status" value="1"/>
</dbReference>
<comment type="similarity">
    <text evidence="4">Belongs to the peptidase S8 family.</text>
</comment>
<dbReference type="Gene3D" id="2.60.120.260">
    <property type="entry name" value="Galactose-binding domain-like"/>
    <property type="match status" value="1"/>
</dbReference>
<evidence type="ECO:0000259" key="6">
    <source>
        <dbReference type="PROSITE" id="PS50093"/>
    </source>
</evidence>
<dbReference type="InterPro" id="IPR008979">
    <property type="entry name" value="Galactose-bd-like_sf"/>
</dbReference>
<comment type="caution">
    <text evidence="4">Lacks conserved residue(s) required for the propagation of feature annotation.</text>
</comment>
<evidence type="ECO:0000259" key="7">
    <source>
        <dbReference type="PROSITE" id="PS51829"/>
    </source>
</evidence>
<dbReference type="PANTHER" id="PTHR42884:SF14">
    <property type="entry name" value="NEUROENDOCRINE CONVERTASE 1"/>
    <property type="match status" value="1"/>
</dbReference>
<dbReference type="InterPro" id="IPR013783">
    <property type="entry name" value="Ig-like_fold"/>
</dbReference>
<protein>
    <submittedName>
        <fullName evidence="8">PKD domain-containing protein</fullName>
    </submittedName>
</protein>
<dbReference type="GO" id="GO:0005737">
    <property type="term" value="C:cytoplasm"/>
    <property type="evidence" value="ECO:0007669"/>
    <property type="project" value="UniProtKB-ARBA"/>
</dbReference>
<dbReference type="PRINTS" id="PR00723">
    <property type="entry name" value="SUBTILISIN"/>
</dbReference>
<comment type="caution">
    <text evidence="8">The sequence shown here is derived from an EMBL/GenBank/DDBJ whole genome shotgun (WGS) entry which is preliminary data.</text>
</comment>
<dbReference type="SUPFAM" id="SSF52743">
    <property type="entry name" value="Subtilisin-like"/>
    <property type="match status" value="1"/>
</dbReference>
<dbReference type="Gene3D" id="3.40.50.200">
    <property type="entry name" value="Peptidase S8/S53 domain"/>
    <property type="match status" value="1"/>
</dbReference>
<dbReference type="PROSITE" id="PS50093">
    <property type="entry name" value="PKD"/>
    <property type="match status" value="1"/>
</dbReference>
<evidence type="ECO:0000313" key="8">
    <source>
        <dbReference type="EMBL" id="RDV28042.1"/>
    </source>
</evidence>
<keyword evidence="2" id="KW-0378">Hydrolase</keyword>
<dbReference type="InterPro" id="IPR000209">
    <property type="entry name" value="Peptidase_S8/S53_dom"/>
</dbReference>
<dbReference type="GO" id="GO:0016485">
    <property type="term" value="P:protein processing"/>
    <property type="evidence" value="ECO:0007669"/>
    <property type="project" value="TreeGrafter"/>
</dbReference>
<keyword evidence="5" id="KW-0732">Signal</keyword>
<dbReference type="InterPro" id="IPR022409">
    <property type="entry name" value="PKD/Chitinase_dom"/>
</dbReference>
<dbReference type="RefSeq" id="WP_115591985.1">
    <property type="nucleotide sequence ID" value="NZ_QRHA01000002.1"/>
</dbReference>
<dbReference type="PROSITE" id="PS51829">
    <property type="entry name" value="P_HOMO_B"/>
    <property type="match status" value="1"/>
</dbReference>
<dbReference type="SMART" id="SM00089">
    <property type="entry name" value="PKD"/>
    <property type="match status" value="1"/>
</dbReference>
<dbReference type="InterPro" id="IPR000601">
    <property type="entry name" value="PKD_dom"/>
</dbReference>
<evidence type="ECO:0000256" key="5">
    <source>
        <dbReference type="SAM" id="SignalP"/>
    </source>
</evidence>
<evidence type="ECO:0000256" key="2">
    <source>
        <dbReference type="ARBA" id="ARBA00022801"/>
    </source>
</evidence>
<dbReference type="OrthoDB" id="9790784at2"/>
<evidence type="ECO:0000256" key="3">
    <source>
        <dbReference type="ARBA" id="ARBA00022825"/>
    </source>
</evidence>
<feature type="domain" description="PKD" evidence="6">
    <location>
        <begin position="633"/>
        <end position="691"/>
    </location>
</feature>
<feature type="domain" description="P/Homo B" evidence="7">
    <location>
        <begin position="492"/>
        <end position="617"/>
    </location>
</feature>
<dbReference type="GO" id="GO:0016020">
    <property type="term" value="C:membrane"/>
    <property type="evidence" value="ECO:0007669"/>
    <property type="project" value="TreeGrafter"/>
</dbReference>
<dbReference type="PROSITE" id="PS00136">
    <property type="entry name" value="SUBTILASE_ASP"/>
    <property type="match status" value="1"/>
</dbReference>
<keyword evidence="3" id="KW-0720">Serine protease</keyword>
<proteinExistence type="inferred from homology"/>
<dbReference type="GO" id="GO:0004252">
    <property type="term" value="F:serine-type endopeptidase activity"/>
    <property type="evidence" value="ECO:0007669"/>
    <property type="project" value="InterPro"/>
</dbReference>
<dbReference type="Proteomes" id="UP000256561">
    <property type="component" value="Unassembled WGS sequence"/>
</dbReference>
<dbReference type="InterPro" id="IPR023827">
    <property type="entry name" value="Peptidase_S8_Asp-AS"/>
</dbReference>
<dbReference type="InterPro" id="IPR015500">
    <property type="entry name" value="Peptidase_S8_subtilisin-rel"/>
</dbReference>
<sequence length="779" mass="85550">MTNWKVPCGVLFVVALIFTSHSLLADSAPSKASKQSPDWPVHHFSAARALFTQSADVQHSDAAAPGTEALQDDPQFAQQWSLNNTGQQGGIVDADIDAVEAWDITTGSRQVVVGIMDAGVDYNHPDLAANIWTNPGEIPGNGIDDDSNGYVDDVHGLGDVLERRYSRGTAINGVIGAVGNNGIGISGVTQQVSMVNCRVVDSYSEEEFSDDYVEDCIDYFLTLQSQGVNIKVINISWGWNNTFSNPMEEKFNELEAAGILVVATAGWGSGNNDADPHWPSGLPNNNIIAVTSTDRRDRSEGYAFGPGTVDLGAPATSIYSTALNGSYLVSDSHYLFSAAHVSGAAALLWAAHPQLSANQVKDALMTSGDPLDDLEGRTVSGKRLNVRRALDSLDTTPSFEIQALQTQRTIVSGEDTFFGFEISALNDFTDTIEFSVETALEGVSLTRLRLPGSGRTGLRIETDSSLNWGDYEITLVGTAGTQRKTATVQLRVLPDSYEIVSYSNPADVDIYEHDLVHSDIWVSNQQTVFEVILHATFKDSLMDWYKLILESPLGTQVIQQIPTQSGYVNDTFTYHFENFYGEPATGNWRLYIDTDEYDRGTLDGWALDLRVAGDSRSAYPTASFWYEPLQQGIKFYNTSTDPDQDIVSWRWDFGDGESSNQASPLHTYAVEGYYNVNLTVTDSQGNTSTATQLSVLAAEPHLDVSGRGHITRQNVMINRIRWNGSYRRSVDIFRNGRKITTTENDGFYIDRQLGISGGRFIYKVCDRRPICSDPVILHL</sequence>
<dbReference type="PROSITE" id="PS51892">
    <property type="entry name" value="SUBTILASE"/>
    <property type="match status" value="1"/>
</dbReference>
<keyword evidence="9" id="KW-1185">Reference proteome</keyword>